<keyword evidence="2" id="KW-1185">Reference proteome</keyword>
<sequence>MDPILRLAESVTVITAKVEKRGNYTAEGFKSYEITDTRIVKPADSRDFTNTLTLSIQEERKVYSVLN</sequence>
<organism evidence="1 2">
    <name type="scientific">Ancylostoma ceylanicum</name>
    <dbReference type="NCBI Taxonomy" id="53326"/>
    <lineage>
        <taxon>Eukaryota</taxon>
        <taxon>Metazoa</taxon>
        <taxon>Ecdysozoa</taxon>
        <taxon>Nematoda</taxon>
        <taxon>Chromadorea</taxon>
        <taxon>Rhabditida</taxon>
        <taxon>Rhabditina</taxon>
        <taxon>Rhabditomorpha</taxon>
        <taxon>Strongyloidea</taxon>
        <taxon>Ancylostomatidae</taxon>
        <taxon>Ancylostomatinae</taxon>
        <taxon>Ancylostoma</taxon>
    </lineage>
</organism>
<name>A0A016VUP0_9BILA</name>
<dbReference type="Proteomes" id="UP000024635">
    <property type="component" value="Unassembled WGS sequence"/>
</dbReference>
<reference evidence="2" key="1">
    <citation type="journal article" date="2015" name="Nat. Genet.">
        <title>The genome and transcriptome of the zoonotic hookworm Ancylostoma ceylanicum identify infection-specific gene families.</title>
        <authorList>
            <person name="Schwarz E.M."/>
            <person name="Hu Y."/>
            <person name="Antoshechkin I."/>
            <person name="Miller M.M."/>
            <person name="Sternberg P.W."/>
            <person name="Aroian R.V."/>
        </authorList>
    </citation>
    <scope>NUCLEOTIDE SEQUENCE</scope>
    <source>
        <strain evidence="2">HY135</strain>
    </source>
</reference>
<dbReference type="AlphaFoldDB" id="A0A016VUP0"/>
<evidence type="ECO:0000313" key="1">
    <source>
        <dbReference type="EMBL" id="EYC31095.1"/>
    </source>
</evidence>
<protein>
    <submittedName>
        <fullName evidence="1">Uncharacterized protein</fullName>
    </submittedName>
</protein>
<accession>A0A016VUP0</accession>
<dbReference type="EMBL" id="JARK01001340">
    <property type="protein sequence ID" value="EYC31095.1"/>
    <property type="molecule type" value="Genomic_DNA"/>
</dbReference>
<comment type="caution">
    <text evidence="1">The sequence shown here is derived from an EMBL/GenBank/DDBJ whole genome shotgun (WGS) entry which is preliminary data.</text>
</comment>
<evidence type="ECO:0000313" key="2">
    <source>
        <dbReference type="Proteomes" id="UP000024635"/>
    </source>
</evidence>
<gene>
    <name evidence="1" type="primary">Acey_s0004.g1956</name>
    <name evidence="1" type="ORF">Y032_0004g1956</name>
</gene>
<proteinExistence type="predicted"/>